<dbReference type="AlphaFoldDB" id="A0AAV4VPQ7"/>
<evidence type="ECO:0000313" key="2">
    <source>
        <dbReference type="Proteomes" id="UP001054945"/>
    </source>
</evidence>
<keyword evidence="2" id="KW-1185">Reference proteome</keyword>
<reference evidence="1 2" key="1">
    <citation type="submission" date="2021-06" db="EMBL/GenBank/DDBJ databases">
        <title>Caerostris extrusa draft genome.</title>
        <authorList>
            <person name="Kono N."/>
            <person name="Arakawa K."/>
        </authorList>
    </citation>
    <scope>NUCLEOTIDE SEQUENCE [LARGE SCALE GENOMIC DNA]</scope>
</reference>
<gene>
    <name evidence="1" type="ORF">CEXT_786041</name>
</gene>
<protein>
    <submittedName>
        <fullName evidence="1">Uncharacterized protein</fullName>
    </submittedName>
</protein>
<accession>A0AAV4VPQ7</accession>
<sequence length="111" mass="12447">MLEQRKWPNSTVFVAVTALVHPKGHSEVVGNPPPVLIPCWPLFLMEEDLIIHTRGRLRLDYESHSEYRMCGGSGSLRTEAECSDFEALIPLGLGFPRRNKAIASCIVSERD</sequence>
<organism evidence="1 2">
    <name type="scientific">Caerostris extrusa</name>
    <name type="common">Bark spider</name>
    <name type="synonym">Caerostris bankana</name>
    <dbReference type="NCBI Taxonomy" id="172846"/>
    <lineage>
        <taxon>Eukaryota</taxon>
        <taxon>Metazoa</taxon>
        <taxon>Ecdysozoa</taxon>
        <taxon>Arthropoda</taxon>
        <taxon>Chelicerata</taxon>
        <taxon>Arachnida</taxon>
        <taxon>Araneae</taxon>
        <taxon>Araneomorphae</taxon>
        <taxon>Entelegynae</taxon>
        <taxon>Araneoidea</taxon>
        <taxon>Araneidae</taxon>
        <taxon>Caerostris</taxon>
    </lineage>
</organism>
<dbReference type="EMBL" id="BPLR01014937">
    <property type="protein sequence ID" value="GIY72367.1"/>
    <property type="molecule type" value="Genomic_DNA"/>
</dbReference>
<name>A0AAV4VPQ7_CAEEX</name>
<comment type="caution">
    <text evidence="1">The sequence shown here is derived from an EMBL/GenBank/DDBJ whole genome shotgun (WGS) entry which is preliminary data.</text>
</comment>
<evidence type="ECO:0000313" key="1">
    <source>
        <dbReference type="EMBL" id="GIY72367.1"/>
    </source>
</evidence>
<proteinExistence type="predicted"/>
<dbReference type="Proteomes" id="UP001054945">
    <property type="component" value="Unassembled WGS sequence"/>
</dbReference>